<organism evidence="5 6">
    <name type="scientific">Chthonomonas calidirosea (strain DSM 23976 / ICMP 18418 / T49)</name>
    <dbReference type="NCBI Taxonomy" id="1303518"/>
    <lineage>
        <taxon>Bacteria</taxon>
        <taxon>Bacillati</taxon>
        <taxon>Armatimonadota</taxon>
        <taxon>Chthonomonadia</taxon>
        <taxon>Chthonomonadales</taxon>
        <taxon>Chthonomonadaceae</taxon>
        <taxon>Chthonomonas</taxon>
    </lineage>
</organism>
<accession>S0EZM6</accession>
<dbReference type="InParanoid" id="S0EZM6"/>
<dbReference type="Pfam" id="PF02780">
    <property type="entry name" value="Transketolase_C"/>
    <property type="match status" value="1"/>
</dbReference>
<dbReference type="InterPro" id="IPR033248">
    <property type="entry name" value="Transketolase_C"/>
</dbReference>
<dbReference type="Gene3D" id="3.40.50.970">
    <property type="match status" value="1"/>
</dbReference>
<dbReference type="eggNOG" id="COG0022">
    <property type="taxonomic scope" value="Bacteria"/>
</dbReference>
<evidence type="ECO:0000256" key="3">
    <source>
        <dbReference type="ARBA" id="ARBA00023052"/>
    </source>
</evidence>
<dbReference type="RefSeq" id="WP_016483456.1">
    <property type="nucleotide sequence ID" value="NC_021487.1"/>
</dbReference>
<dbReference type="STRING" id="454171.CP488_01964"/>
<dbReference type="Proteomes" id="UP000014227">
    <property type="component" value="Chromosome I"/>
</dbReference>
<dbReference type="PATRIC" id="fig|1303518.3.peg.2200"/>
<dbReference type="GO" id="GO:0004739">
    <property type="term" value="F:pyruvate dehydrogenase (acetyl-transferring) activity"/>
    <property type="evidence" value="ECO:0007669"/>
    <property type="project" value="UniProtKB-EC"/>
</dbReference>
<gene>
    <name evidence="5" type="ORF">CCALI_02126</name>
</gene>
<dbReference type="Pfam" id="PF02779">
    <property type="entry name" value="Transket_pyr"/>
    <property type="match status" value="1"/>
</dbReference>
<proteinExistence type="predicted"/>
<comment type="cofactor">
    <cofactor evidence="1">
        <name>thiamine diphosphate</name>
        <dbReference type="ChEBI" id="CHEBI:58937"/>
    </cofactor>
</comment>
<keyword evidence="3" id="KW-0786">Thiamine pyrophosphate</keyword>
<dbReference type="AlphaFoldDB" id="S0EZM6"/>
<dbReference type="FunCoup" id="S0EZM6">
    <property type="interactions" value="191"/>
</dbReference>
<dbReference type="InterPro" id="IPR005475">
    <property type="entry name" value="Transketolase-like_Pyr-bd"/>
</dbReference>
<evidence type="ECO:0000313" key="5">
    <source>
        <dbReference type="EMBL" id="CCW35933.1"/>
    </source>
</evidence>
<dbReference type="PANTHER" id="PTHR43257:SF2">
    <property type="entry name" value="PYRUVATE DEHYDROGENASE E1 COMPONENT SUBUNIT BETA"/>
    <property type="match status" value="1"/>
</dbReference>
<dbReference type="SUPFAM" id="SSF52518">
    <property type="entry name" value="Thiamin diphosphate-binding fold (THDP-binding)"/>
    <property type="match status" value="1"/>
</dbReference>
<dbReference type="SMART" id="SM00861">
    <property type="entry name" value="Transket_pyr"/>
    <property type="match status" value="1"/>
</dbReference>
<sequence>MERLLTCAEAIREATEQEMERDPSVLVLGQGVDDFRGIYGTTKGLAQKFGADRVFDTPLAEDGMTGVAIGAALAGMRPIHVHIRMDFLLLCMNQLINIAAKTSYMFGGSLHVPLVVRSVIGRSWGQGAQHSQGIHALFMHIPGLKVVAPSTPYDAKGLLIEAIRDDNPVIFVEHRMVHALKGHVPEESYTVPFGRARILEEGEDITLIGISHMVVECLRAAQCLTQIGIRAEVIDPVSLSPLDAETIVKSVRKTGKLLVVDTGWTPCGASAEIVTQVAERLQGEQTLRFARMGYQPVPCPTTPILEELFYPNPQTIAAMAARLVRGEAYDWMPDKIEAPELLQFKGPF</sequence>
<evidence type="ECO:0000259" key="4">
    <source>
        <dbReference type="SMART" id="SM00861"/>
    </source>
</evidence>
<feature type="domain" description="Transketolase-like pyrimidine-binding" evidence="4">
    <location>
        <begin position="5"/>
        <end position="179"/>
    </location>
</feature>
<evidence type="ECO:0000256" key="2">
    <source>
        <dbReference type="ARBA" id="ARBA00023002"/>
    </source>
</evidence>
<dbReference type="CDD" id="cd07036">
    <property type="entry name" value="TPP_PYR_E1-PDHc-beta_like"/>
    <property type="match status" value="1"/>
</dbReference>
<dbReference type="EC" id="1.2.4.1" evidence="5"/>
<dbReference type="PANTHER" id="PTHR43257">
    <property type="entry name" value="PYRUVATE DEHYDROGENASE E1 COMPONENT BETA SUBUNIT"/>
    <property type="match status" value="1"/>
</dbReference>
<protein>
    <submittedName>
        <fullName evidence="5">Pyruvate/2-oxoglutarate dehydrogenase complex,dehydrogenase (E1) component, eukaryotic type, beta subunit</fullName>
        <ecNumber evidence="5">1.2.4.1</ecNumber>
    </submittedName>
</protein>
<evidence type="ECO:0000313" key="6">
    <source>
        <dbReference type="Proteomes" id="UP000014227"/>
    </source>
</evidence>
<dbReference type="OrthoDB" id="9780894at2"/>
<reference evidence="6" key="1">
    <citation type="submission" date="2013-03" db="EMBL/GenBank/DDBJ databases">
        <title>Genome sequence of Chthonomonas calidirosea, the first sequenced genome from the Armatimonadetes phylum (formally candidate division OP10).</title>
        <authorList>
            <person name="Lee K.C.Y."/>
            <person name="Morgan X.C."/>
            <person name="Dunfield P.F."/>
            <person name="Tamas I."/>
            <person name="Houghton K.M."/>
            <person name="Vyssotski M."/>
            <person name="Ryan J.L.J."/>
            <person name="Lagutin K."/>
            <person name="McDonald I.R."/>
            <person name="Stott M.B."/>
        </authorList>
    </citation>
    <scope>NUCLEOTIDE SEQUENCE [LARGE SCALE GENOMIC DNA]</scope>
    <source>
        <strain evidence="6">DSM 23976 / ICMP 18418 / T49</strain>
    </source>
</reference>
<dbReference type="SUPFAM" id="SSF52922">
    <property type="entry name" value="TK C-terminal domain-like"/>
    <property type="match status" value="1"/>
</dbReference>
<keyword evidence="6" id="KW-1185">Reference proteome</keyword>
<dbReference type="InterPro" id="IPR009014">
    <property type="entry name" value="Transketo_C/PFOR_II"/>
</dbReference>
<name>S0EZM6_CHTCT</name>
<dbReference type="InterPro" id="IPR029061">
    <property type="entry name" value="THDP-binding"/>
</dbReference>
<keyword evidence="2 5" id="KW-0560">Oxidoreductase</keyword>
<dbReference type="KEGG" id="ccz:CCALI_02126"/>
<dbReference type="Gene3D" id="3.40.50.920">
    <property type="match status" value="1"/>
</dbReference>
<dbReference type="HOGENOM" id="CLU_012907_1_0_0"/>
<dbReference type="EMBL" id="HF951689">
    <property type="protein sequence ID" value="CCW35933.1"/>
    <property type="molecule type" value="Genomic_DNA"/>
</dbReference>
<evidence type="ECO:0000256" key="1">
    <source>
        <dbReference type="ARBA" id="ARBA00001964"/>
    </source>
</evidence>
<keyword evidence="5" id="KW-0670">Pyruvate</keyword>
<dbReference type="FunFam" id="3.40.50.970:FF:000001">
    <property type="entry name" value="Pyruvate dehydrogenase E1 beta subunit"/>
    <property type="match status" value="1"/>
</dbReference>